<accession>A0A9W6BL65</accession>
<name>A0A9W6BL65_9CHLO</name>
<gene>
    <name evidence="2" type="primary">PLEST006365</name>
    <name evidence="2" type="ORF">PLESTB_000789600</name>
</gene>
<feature type="domain" description="Thioesterase" evidence="1">
    <location>
        <begin position="156"/>
        <end position="221"/>
    </location>
</feature>
<reference evidence="2 3" key="1">
    <citation type="journal article" date="2023" name="Commun. Biol.">
        <title>Reorganization of the ancestral sex-determining regions during the evolution of trioecy in Pleodorina starrii.</title>
        <authorList>
            <person name="Takahashi K."/>
            <person name="Suzuki S."/>
            <person name="Kawai-Toyooka H."/>
            <person name="Yamamoto K."/>
            <person name="Hamaji T."/>
            <person name="Ootsuki R."/>
            <person name="Yamaguchi H."/>
            <person name="Kawachi M."/>
            <person name="Higashiyama T."/>
            <person name="Nozaki H."/>
        </authorList>
    </citation>
    <scope>NUCLEOTIDE SEQUENCE [LARGE SCALE GENOMIC DNA]</scope>
    <source>
        <strain evidence="2 3">NIES-4479</strain>
    </source>
</reference>
<dbReference type="Pfam" id="PF03061">
    <property type="entry name" value="4HBT"/>
    <property type="match status" value="1"/>
</dbReference>
<keyword evidence="3" id="KW-1185">Reference proteome</keyword>
<proteinExistence type="predicted"/>
<evidence type="ECO:0000313" key="3">
    <source>
        <dbReference type="Proteomes" id="UP001165080"/>
    </source>
</evidence>
<dbReference type="AlphaFoldDB" id="A0A9W6BL65"/>
<dbReference type="InterPro" id="IPR029069">
    <property type="entry name" value="HotDog_dom_sf"/>
</dbReference>
<dbReference type="EMBL" id="BRXU01000008">
    <property type="protein sequence ID" value="GLC53810.1"/>
    <property type="molecule type" value="Genomic_DNA"/>
</dbReference>
<evidence type="ECO:0000313" key="2">
    <source>
        <dbReference type="EMBL" id="GLC53810.1"/>
    </source>
</evidence>
<protein>
    <recommendedName>
        <fullName evidence="1">Thioesterase domain-containing protein</fullName>
    </recommendedName>
</protein>
<dbReference type="InterPro" id="IPR006683">
    <property type="entry name" value="Thioestr_dom"/>
</dbReference>
<dbReference type="Gene3D" id="3.10.129.10">
    <property type="entry name" value="Hotdog Thioesterase"/>
    <property type="match status" value="1"/>
</dbReference>
<organism evidence="2 3">
    <name type="scientific">Pleodorina starrii</name>
    <dbReference type="NCBI Taxonomy" id="330485"/>
    <lineage>
        <taxon>Eukaryota</taxon>
        <taxon>Viridiplantae</taxon>
        <taxon>Chlorophyta</taxon>
        <taxon>core chlorophytes</taxon>
        <taxon>Chlorophyceae</taxon>
        <taxon>CS clade</taxon>
        <taxon>Chlamydomonadales</taxon>
        <taxon>Volvocaceae</taxon>
        <taxon>Pleodorina</taxon>
    </lineage>
</organism>
<evidence type="ECO:0000259" key="1">
    <source>
        <dbReference type="Pfam" id="PF03061"/>
    </source>
</evidence>
<dbReference type="Proteomes" id="UP001165080">
    <property type="component" value="Unassembled WGS sequence"/>
</dbReference>
<dbReference type="CDD" id="cd03443">
    <property type="entry name" value="PaaI_thioesterase"/>
    <property type="match status" value="1"/>
</dbReference>
<comment type="caution">
    <text evidence="2">The sequence shown here is derived from an EMBL/GenBank/DDBJ whole genome shotgun (WGS) entry which is preliminary data.</text>
</comment>
<sequence>MRSRLVSAGVAALGQQFSGIAPTRHELAALNFVAAQRFGANAFTSPSSSHATAVMRQQSNAAAGTSSSWEQLKRDGVPVNPCQSPHHPAVVQGVVSTPKGEGLSVQEAYNPDSQCFGCGPAHPEGLHLKSRRIPGVGLGRLEARISFDPKYCAFPGIINGGVLSTAMDCHGNWAAAIALMDKGCLPRPPLTMTASMNVSFRAPTPPDTELLMRSRVVAIRENTGGGPPKATVEVEVVVVQPERGLGGEELERVMAVGTGVYKRLGALRSMGGG</sequence>
<dbReference type="SUPFAM" id="SSF54637">
    <property type="entry name" value="Thioesterase/thiol ester dehydrase-isomerase"/>
    <property type="match status" value="1"/>
</dbReference>